<dbReference type="InterPro" id="IPR050667">
    <property type="entry name" value="PPR-containing_protein"/>
</dbReference>
<evidence type="ECO:0000259" key="3">
    <source>
        <dbReference type="PROSITE" id="PS50222"/>
    </source>
</evidence>
<evidence type="ECO:0000256" key="2">
    <source>
        <dbReference type="SAM" id="MobiDB-lite"/>
    </source>
</evidence>
<dbReference type="EMBL" id="LSRX01000629">
    <property type="protein sequence ID" value="OLP92275.1"/>
    <property type="molecule type" value="Genomic_DNA"/>
</dbReference>
<reference evidence="4 5" key="1">
    <citation type="submission" date="2016-02" db="EMBL/GenBank/DDBJ databases">
        <title>Genome analysis of coral dinoflagellate symbionts highlights evolutionary adaptations to a symbiotic lifestyle.</title>
        <authorList>
            <person name="Aranda M."/>
            <person name="Li Y."/>
            <person name="Liew Y.J."/>
            <person name="Baumgarten S."/>
            <person name="Simakov O."/>
            <person name="Wilson M."/>
            <person name="Piel J."/>
            <person name="Ashoor H."/>
            <person name="Bougouffa S."/>
            <person name="Bajic V.B."/>
            <person name="Ryu T."/>
            <person name="Ravasi T."/>
            <person name="Bayer T."/>
            <person name="Micklem G."/>
            <person name="Kim H."/>
            <person name="Bhak J."/>
            <person name="Lajeunesse T.C."/>
            <person name="Voolstra C.R."/>
        </authorList>
    </citation>
    <scope>NUCLEOTIDE SEQUENCE [LARGE SCALE GENOMIC DNA]</scope>
    <source>
        <strain evidence="4 5">CCMP2467</strain>
    </source>
</reference>
<comment type="caution">
    <text evidence="4">The sequence shown here is derived from an EMBL/GenBank/DDBJ whole genome shotgun (WGS) entry which is preliminary data.</text>
</comment>
<evidence type="ECO:0000256" key="1">
    <source>
        <dbReference type="ARBA" id="ARBA00022737"/>
    </source>
</evidence>
<protein>
    <submittedName>
        <fullName evidence="4">Pentatricopeptide repeat-containing protein, chloroplastic</fullName>
    </submittedName>
</protein>
<dbReference type="InterPro" id="IPR002885">
    <property type="entry name" value="PPR_rpt"/>
</dbReference>
<keyword evidence="1" id="KW-0677">Repeat</keyword>
<dbReference type="PANTHER" id="PTHR47939">
    <property type="entry name" value="MEMBRANE-ASSOCIATED SALT-INDUCIBLE PROTEIN-LIKE"/>
    <property type="match status" value="1"/>
</dbReference>
<sequence>MERLQRIWEFACNTLYTKPYRCDPENLINYTLLASLGLDEQWVNHFMNKGRISQEQVPKHPECTKDNVGLSVFSSLMGLESPFQRSSTCVTFAWTYDPMIRGLPSLLSSWSLQKAASQQSLPISVILARARQTLLRRPRAKGNWVQDSVLAVERHQRETLASYCSSISHWGKQGHWQQAVFVLCQLIARRLEANVIIFNATVHACEQGDRWSNALNLLNDARKRGLQWDEFSCGSAVNSCQGLWPRAFSLLRLHACNAGFSSHHVITTSATRACAAQAAWPSALHLQEHYAASGGQSDLVLGNAAIQAIHLGGGWEKTARLVYQLLRQSLQVNARTYLPAMSSYSPERWPAVLQLLSSMETQTSGNLLLCTSVVSACGSSWQRALHCFRETKQRWSADVIMYNSALSACAEGGEWECALCLLKEIGDVKLERSIVSYNAALSACAAGSQWLLALHILEIALKSGLQGSLASFTATMDACAESKRWETVLRLFVQLRQSFIDLDAGAYSSVLNALNHAATSRWSEGLDFLQEMQKRRLRRESRLCNAALRAFQRQSGAFWNSALQLFANFQAQHVLADAIGVNVMTNSFTAGAQWRRSIRTVRHLLDGSMQANEVSYSSLIRATEITASWHAALKYLLETREEGLQGSAIEYNAAISACASREAWERALLCLVQMIEAQLLPDLVSYNSAMNACVQAEEWQSALSLLQQVSYVKLQCGLVSYNTAMSACASGGQWQLALSFLALLQQLRQADVFSYSAAMAACDSGKQPRRVFSLLAELQSEGIQESVLPFTSAINVFAKGRDWEPALTMLVNLRCRALQQNVVCNNAALGACRGDHWQKAFHLQQSLCRASLQPSAITCSSTISALETVGQWEWAFHLMLRRGVHVNRMAVTAAIRSCGGKQWEWALALLEMLQDLEDTGMAGVESDVVVYNACLSVLQVAAQWQHAFRLLGELHKRSMQATVQTFAAAVGACESGLLAQEAVSLIEQAFARHDTTGLGELSPEQFATFLQSLSVGLSLRESPPVSTLSPTTPFSQRPNNS</sequence>
<dbReference type="InterPro" id="IPR011990">
    <property type="entry name" value="TPR-like_helical_dom_sf"/>
</dbReference>
<feature type="domain" description="EF-hand" evidence="3">
    <location>
        <begin position="981"/>
        <end position="1016"/>
    </location>
</feature>
<proteinExistence type="predicted"/>
<gene>
    <name evidence="4" type="ORF">AK812_SmicGene25958</name>
</gene>
<dbReference type="OrthoDB" id="637682at2759"/>
<feature type="compositionally biased region" description="Low complexity" evidence="2">
    <location>
        <begin position="1022"/>
        <end position="1035"/>
    </location>
</feature>
<dbReference type="Gene3D" id="1.25.40.10">
    <property type="entry name" value="Tetratricopeptide repeat domain"/>
    <property type="match status" value="6"/>
</dbReference>
<dbReference type="Pfam" id="PF01535">
    <property type="entry name" value="PPR"/>
    <property type="match status" value="2"/>
</dbReference>
<dbReference type="PROSITE" id="PS50222">
    <property type="entry name" value="EF_HAND_2"/>
    <property type="match status" value="1"/>
</dbReference>
<keyword evidence="5" id="KW-1185">Reference proteome</keyword>
<dbReference type="GO" id="GO:0005509">
    <property type="term" value="F:calcium ion binding"/>
    <property type="evidence" value="ECO:0007669"/>
    <property type="project" value="InterPro"/>
</dbReference>
<dbReference type="Pfam" id="PF13812">
    <property type="entry name" value="PPR_3"/>
    <property type="match status" value="1"/>
</dbReference>
<accession>A0A1Q9DAW4</accession>
<dbReference type="PANTHER" id="PTHR47939:SF13">
    <property type="entry name" value="OS03G0201400 PROTEIN"/>
    <property type="match status" value="1"/>
</dbReference>
<name>A0A1Q9DAW4_SYMMI</name>
<evidence type="ECO:0000313" key="4">
    <source>
        <dbReference type="EMBL" id="OLP92275.1"/>
    </source>
</evidence>
<dbReference type="InterPro" id="IPR002048">
    <property type="entry name" value="EF_hand_dom"/>
</dbReference>
<feature type="region of interest" description="Disordered" evidence="2">
    <location>
        <begin position="1022"/>
        <end position="1041"/>
    </location>
</feature>
<evidence type="ECO:0000313" key="5">
    <source>
        <dbReference type="Proteomes" id="UP000186817"/>
    </source>
</evidence>
<dbReference type="AlphaFoldDB" id="A0A1Q9DAW4"/>
<organism evidence="4 5">
    <name type="scientific">Symbiodinium microadriaticum</name>
    <name type="common">Dinoflagellate</name>
    <name type="synonym">Zooxanthella microadriatica</name>
    <dbReference type="NCBI Taxonomy" id="2951"/>
    <lineage>
        <taxon>Eukaryota</taxon>
        <taxon>Sar</taxon>
        <taxon>Alveolata</taxon>
        <taxon>Dinophyceae</taxon>
        <taxon>Suessiales</taxon>
        <taxon>Symbiodiniaceae</taxon>
        <taxon>Symbiodinium</taxon>
    </lineage>
</organism>
<dbReference type="Proteomes" id="UP000186817">
    <property type="component" value="Unassembled WGS sequence"/>
</dbReference>